<sequence length="393" mass="40244">MPSLPPFSVRRAAGLIVALFSVLWLAACDVAPGAGSGGPRINTSRPVPVALLVPAGSGQPGDEALARSLENAARLAMADLDGVEIDLRVYATAGQPATAAEVARQAVDDGARILLGPVYSGAARAAGEAVRPRGVNVLAFSNNTDIAGGNVFVLGHTFENTANRLMRFAAAQGKSSLVIVHGQSPAEEKGRDAFAAAAAAAGVEVRGIFPFELSQTGVVNAVPKIAEMIRSTGAQSVAFTSGTAGALPILTQLLTENGIDPAETQFIGLQRWDIPRSALELPGLQNGWFAIPDPALMQQFEARYAEAYGTPPHPIAGLAYDGIAAIGALVKAGKSDALAASGLTQPSGFLGVNGVFRLRGDGTVERALAVATIRDEEVVVLDPAPRSFGGAGI</sequence>
<dbReference type="InterPro" id="IPR051010">
    <property type="entry name" value="BCAA_transport"/>
</dbReference>
<keyword evidence="3" id="KW-0029">Amino-acid transport</keyword>
<organism evidence="5 6">
    <name type="scientific">Meinhardsimonia xiamenensis</name>
    <dbReference type="NCBI Taxonomy" id="990712"/>
    <lineage>
        <taxon>Bacteria</taxon>
        <taxon>Pseudomonadati</taxon>
        <taxon>Pseudomonadota</taxon>
        <taxon>Alphaproteobacteria</taxon>
        <taxon>Rhodobacterales</taxon>
        <taxon>Paracoccaceae</taxon>
        <taxon>Meinhardsimonia</taxon>
    </lineage>
</organism>
<dbReference type="CDD" id="cd06339">
    <property type="entry name" value="PBP1_YraM_LppC_lipoprotein-like"/>
    <property type="match status" value="1"/>
</dbReference>
<evidence type="ECO:0000259" key="4">
    <source>
        <dbReference type="Pfam" id="PF13458"/>
    </source>
</evidence>
<dbReference type="RefSeq" id="WP_249028370.1">
    <property type="nucleotide sequence ID" value="NZ_FNFV01000001.1"/>
</dbReference>
<reference evidence="6" key="1">
    <citation type="submission" date="2016-10" db="EMBL/GenBank/DDBJ databases">
        <authorList>
            <person name="Varghese N."/>
            <person name="Submissions S."/>
        </authorList>
    </citation>
    <scope>NUCLEOTIDE SEQUENCE [LARGE SCALE GENOMIC DNA]</scope>
    <source>
        <strain evidence="6">CGMCC 1.10789</strain>
    </source>
</reference>
<accession>A0A1G8ZF93</accession>
<dbReference type="PANTHER" id="PTHR30483:SF6">
    <property type="entry name" value="PERIPLASMIC BINDING PROTEIN OF ABC TRANSPORTER FOR NATURAL AMINO ACIDS"/>
    <property type="match status" value="1"/>
</dbReference>
<dbReference type="InterPro" id="IPR028082">
    <property type="entry name" value="Peripla_BP_I"/>
</dbReference>
<keyword evidence="3" id="KW-0813">Transport</keyword>
<dbReference type="InterPro" id="IPR028081">
    <property type="entry name" value="Leu-bd"/>
</dbReference>
<evidence type="ECO:0000256" key="1">
    <source>
        <dbReference type="ARBA" id="ARBA00010062"/>
    </source>
</evidence>
<protein>
    <submittedName>
        <fullName evidence="5">ABC-type branched-chain amino acid transport system, substrate-binding protein</fullName>
    </submittedName>
</protein>
<evidence type="ECO:0000256" key="2">
    <source>
        <dbReference type="ARBA" id="ARBA00022729"/>
    </source>
</evidence>
<gene>
    <name evidence="5" type="ORF">SAMN05216257_101694</name>
</gene>
<feature type="domain" description="Leucine-binding protein" evidence="4">
    <location>
        <begin position="46"/>
        <end position="374"/>
    </location>
</feature>
<dbReference type="Pfam" id="PF13458">
    <property type="entry name" value="Peripla_BP_6"/>
    <property type="match status" value="1"/>
</dbReference>
<dbReference type="SUPFAM" id="SSF53822">
    <property type="entry name" value="Periplasmic binding protein-like I"/>
    <property type="match status" value="1"/>
</dbReference>
<dbReference type="Proteomes" id="UP000199328">
    <property type="component" value="Unassembled WGS sequence"/>
</dbReference>
<proteinExistence type="inferred from homology"/>
<keyword evidence="6" id="KW-1185">Reference proteome</keyword>
<comment type="similarity">
    <text evidence="1">Belongs to the leucine-binding protein family.</text>
</comment>
<dbReference type="Gene3D" id="3.40.50.2300">
    <property type="match status" value="2"/>
</dbReference>
<evidence type="ECO:0000256" key="3">
    <source>
        <dbReference type="ARBA" id="ARBA00022970"/>
    </source>
</evidence>
<dbReference type="EMBL" id="FNFV01000001">
    <property type="protein sequence ID" value="SDK13294.1"/>
    <property type="molecule type" value="Genomic_DNA"/>
</dbReference>
<dbReference type="STRING" id="990712.SAMN05216257_101694"/>
<dbReference type="PANTHER" id="PTHR30483">
    <property type="entry name" value="LEUCINE-SPECIFIC-BINDING PROTEIN"/>
    <property type="match status" value="1"/>
</dbReference>
<evidence type="ECO:0000313" key="6">
    <source>
        <dbReference type="Proteomes" id="UP000199328"/>
    </source>
</evidence>
<evidence type="ECO:0000313" key="5">
    <source>
        <dbReference type="EMBL" id="SDK13294.1"/>
    </source>
</evidence>
<keyword evidence="2" id="KW-0732">Signal</keyword>
<dbReference type="GO" id="GO:0006865">
    <property type="term" value="P:amino acid transport"/>
    <property type="evidence" value="ECO:0007669"/>
    <property type="project" value="UniProtKB-KW"/>
</dbReference>
<name>A0A1G8ZF93_9RHOB</name>
<dbReference type="AlphaFoldDB" id="A0A1G8ZF93"/>